<proteinExistence type="predicted"/>
<sequence>MGGQSVTRADLEGIIATFTATLTVLTEHMTNLANHANNANNEETGEENMLGFRGGKRIVIEYTTEFLRFSERNELGESESQKATGKKCNNQGSNLENKGTNNPSNVQQGNSQVHRQNNPYDKPNSNTCYLCNGRSHRSNVCPTRKVAAIAEEREDVEERVRHIVENDEYSGIEFSEE</sequence>
<comment type="caution">
    <text evidence="2">The sequence shown here is derived from an EMBL/GenBank/DDBJ whole genome shotgun (WGS) entry which is preliminary data.</text>
</comment>
<gene>
    <name evidence="2" type="ORF">KIW84_043708</name>
</gene>
<dbReference type="Gramene" id="Psat04G0370800-T1">
    <property type="protein sequence ID" value="KAI5419645.1"/>
    <property type="gene ID" value="KIW84_043708"/>
</dbReference>
<feature type="region of interest" description="Disordered" evidence="1">
    <location>
        <begin position="73"/>
        <end position="123"/>
    </location>
</feature>
<keyword evidence="3" id="KW-1185">Reference proteome</keyword>
<dbReference type="EMBL" id="JAMSHJ010000004">
    <property type="protein sequence ID" value="KAI5419645.1"/>
    <property type="molecule type" value="Genomic_DNA"/>
</dbReference>
<reference evidence="2 3" key="1">
    <citation type="journal article" date="2022" name="Nat. Genet.">
        <title>Improved pea reference genome and pan-genome highlight genomic features and evolutionary characteristics.</title>
        <authorList>
            <person name="Yang T."/>
            <person name="Liu R."/>
            <person name="Luo Y."/>
            <person name="Hu S."/>
            <person name="Wang D."/>
            <person name="Wang C."/>
            <person name="Pandey M.K."/>
            <person name="Ge S."/>
            <person name="Xu Q."/>
            <person name="Li N."/>
            <person name="Li G."/>
            <person name="Huang Y."/>
            <person name="Saxena R.K."/>
            <person name="Ji Y."/>
            <person name="Li M."/>
            <person name="Yan X."/>
            <person name="He Y."/>
            <person name="Liu Y."/>
            <person name="Wang X."/>
            <person name="Xiang C."/>
            <person name="Varshney R.K."/>
            <person name="Ding H."/>
            <person name="Gao S."/>
            <person name="Zong X."/>
        </authorList>
    </citation>
    <scope>NUCLEOTIDE SEQUENCE [LARGE SCALE GENOMIC DNA]</scope>
    <source>
        <strain evidence="2 3">cv. Zhongwan 6</strain>
    </source>
</reference>
<feature type="compositionally biased region" description="Polar residues" evidence="1">
    <location>
        <begin position="81"/>
        <end position="123"/>
    </location>
</feature>
<protein>
    <recommendedName>
        <fullName evidence="4">Retrotransposon gag domain-containing protein</fullName>
    </recommendedName>
</protein>
<organism evidence="2 3">
    <name type="scientific">Pisum sativum</name>
    <name type="common">Garden pea</name>
    <name type="synonym">Lathyrus oleraceus</name>
    <dbReference type="NCBI Taxonomy" id="3888"/>
    <lineage>
        <taxon>Eukaryota</taxon>
        <taxon>Viridiplantae</taxon>
        <taxon>Streptophyta</taxon>
        <taxon>Embryophyta</taxon>
        <taxon>Tracheophyta</taxon>
        <taxon>Spermatophyta</taxon>
        <taxon>Magnoliopsida</taxon>
        <taxon>eudicotyledons</taxon>
        <taxon>Gunneridae</taxon>
        <taxon>Pentapetalae</taxon>
        <taxon>rosids</taxon>
        <taxon>fabids</taxon>
        <taxon>Fabales</taxon>
        <taxon>Fabaceae</taxon>
        <taxon>Papilionoideae</taxon>
        <taxon>50 kb inversion clade</taxon>
        <taxon>NPAAA clade</taxon>
        <taxon>Hologalegina</taxon>
        <taxon>IRL clade</taxon>
        <taxon>Fabeae</taxon>
        <taxon>Lathyrus</taxon>
    </lineage>
</organism>
<name>A0A9D5AV13_PEA</name>
<evidence type="ECO:0008006" key="4">
    <source>
        <dbReference type="Google" id="ProtNLM"/>
    </source>
</evidence>
<evidence type="ECO:0000256" key="1">
    <source>
        <dbReference type="SAM" id="MobiDB-lite"/>
    </source>
</evidence>
<dbReference type="AlphaFoldDB" id="A0A9D5AV13"/>
<dbReference type="Proteomes" id="UP001058974">
    <property type="component" value="Chromosome 4"/>
</dbReference>
<evidence type="ECO:0000313" key="3">
    <source>
        <dbReference type="Proteomes" id="UP001058974"/>
    </source>
</evidence>
<evidence type="ECO:0000313" key="2">
    <source>
        <dbReference type="EMBL" id="KAI5419645.1"/>
    </source>
</evidence>
<accession>A0A9D5AV13</accession>